<keyword evidence="8" id="KW-0442">Lipid degradation</keyword>
<dbReference type="AlphaFoldDB" id="A0A8C3RXV4"/>
<proteinExistence type="inferred from homology"/>
<dbReference type="Proteomes" id="UP000694403">
    <property type="component" value="Unplaced"/>
</dbReference>
<evidence type="ECO:0000259" key="10">
    <source>
        <dbReference type="PROSITE" id="PS50004"/>
    </source>
</evidence>
<keyword evidence="5" id="KW-0479">Metal-binding</keyword>
<evidence type="ECO:0000256" key="3">
    <source>
        <dbReference type="ARBA" id="ARBA00013278"/>
    </source>
</evidence>
<dbReference type="SMART" id="SM00239">
    <property type="entry name" value="C2"/>
    <property type="match status" value="1"/>
</dbReference>
<keyword evidence="7" id="KW-0106">Calcium</keyword>
<evidence type="ECO:0000256" key="7">
    <source>
        <dbReference type="ARBA" id="ARBA00022837"/>
    </source>
</evidence>
<dbReference type="SUPFAM" id="SSF49562">
    <property type="entry name" value="C2 domain (Calcium/lipid-binding domain, CaLB)"/>
    <property type="match status" value="1"/>
</dbReference>
<reference evidence="11" key="2">
    <citation type="submission" date="2025-09" db="UniProtKB">
        <authorList>
            <consortium name="Ensembl"/>
        </authorList>
    </citation>
    <scope>IDENTIFICATION</scope>
</reference>
<keyword evidence="9" id="KW-0443">Lipid metabolism</keyword>
<dbReference type="GO" id="GO:0005509">
    <property type="term" value="F:calcium ion binding"/>
    <property type="evidence" value="ECO:0007669"/>
    <property type="project" value="InterPro"/>
</dbReference>
<evidence type="ECO:0000256" key="4">
    <source>
        <dbReference type="ARBA" id="ARBA00022490"/>
    </source>
</evidence>
<dbReference type="PROSITE" id="PS50004">
    <property type="entry name" value="C2"/>
    <property type="match status" value="1"/>
</dbReference>
<keyword evidence="4" id="KW-0963">Cytoplasm</keyword>
<dbReference type="Pfam" id="PF00168">
    <property type="entry name" value="C2"/>
    <property type="match status" value="1"/>
</dbReference>
<feature type="domain" description="C2" evidence="10">
    <location>
        <begin position="21"/>
        <end position="141"/>
    </location>
</feature>
<dbReference type="EC" id="3.1.1.4" evidence="3"/>
<dbReference type="InterPro" id="IPR035892">
    <property type="entry name" value="C2_domain_sf"/>
</dbReference>
<reference evidence="11" key="1">
    <citation type="submission" date="2025-08" db="UniProtKB">
        <authorList>
            <consortium name="Ensembl"/>
        </authorList>
    </citation>
    <scope>IDENTIFICATION</scope>
</reference>
<evidence type="ECO:0000256" key="1">
    <source>
        <dbReference type="ARBA" id="ARBA00004496"/>
    </source>
</evidence>
<keyword evidence="12" id="KW-1185">Reference proteome</keyword>
<sequence>SPAPEWPAAAARKVLLNSSPWAGALLVTCLSLQREKHPYYNLSVKVLRARNIKGTDLLSKADCYVQLRLPTASPITYRTQVVDNSSNPEWNETFQYRIHNAVKNILEFSLFDEDVLINDELTSIVFDVGGIKPGQPLKRTFKLNPEVGTIHPLTKYLYKSVQYSHTEVHMERNLSALQELWSAFDNALTSPDKIPLLQSARGGVGAESSLEELNQSGLVVEQRAVWRSEAKWMGVGTERSSEESGGEF</sequence>
<name>A0A8C3RXV4_CHESE</name>
<dbReference type="Ensembl" id="ENSCSRT00000006879.1">
    <property type="protein sequence ID" value="ENSCSRP00000006665.1"/>
    <property type="gene ID" value="ENSCSRG00000004945.1"/>
</dbReference>
<organism evidence="11 12">
    <name type="scientific">Chelydra serpentina</name>
    <name type="common">Snapping turtle</name>
    <name type="synonym">Testudo serpentina</name>
    <dbReference type="NCBI Taxonomy" id="8475"/>
    <lineage>
        <taxon>Eukaryota</taxon>
        <taxon>Metazoa</taxon>
        <taxon>Chordata</taxon>
        <taxon>Craniata</taxon>
        <taxon>Vertebrata</taxon>
        <taxon>Euteleostomi</taxon>
        <taxon>Archelosauria</taxon>
        <taxon>Testudinata</taxon>
        <taxon>Testudines</taxon>
        <taxon>Cryptodira</taxon>
        <taxon>Durocryptodira</taxon>
        <taxon>Americhelydia</taxon>
        <taxon>Chelydroidea</taxon>
        <taxon>Chelydridae</taxon>
        <taxon>Chelydra</taxon>
    </lineage>
</organism>
<evidence type="ECO:0000313" key="11">
    <source>
        <dbReference type="Ensembl" id="ENSCSRP00000006665.1"/>
    </source>
</evidence>
<accession>A0A8C3RXV4</accession>
<comment type="subcellular location">
    <subcellularLocation>
        <location evidence="1">Cytoplasm</location>
    </subcellularLocation>
</comment>
<dbReference type="Gene3D" id="2.60.40.150">
    <property type="entry name" value="C2 domain"/>
    <property type="match status" value="1"/>
</dbReference>
<dbReference type="GO" id="GO:0004623">
    <property type="term" value="F:phospholipase A2 activity"/>
    <property type="evidence" value="ECO:0007669"/>
    <property type="project" value="UniProtKB-EC"/>
</dbReference>
<dbReference type="CDD" id="cd04036">
    <property type="entry name" value="C2_cPLA2"/>
    <property type="match status" value="1"/>
</dbReference>
<evidence type="ECO:0000256" key="9">
    <source>
        <dbReference type="ARBA" id="ARBA00023098"/>
    </source>
</evidence>
<dbReference type="InterPro" id="IPR000008">
    <property type="entry name" value="C2_dom"/>
</dbReference>
<evidence type="ECO:0000256" key="2">
    <source>
        <dbReference type="ARBA" id="ARBA00007923"/>
    </source>
</evidence>
<comment type="similarity">
    <text evidence="2">Belongs to the MCTP family.</text>
</comment>
<dbReference type="GO" id="GO:0005737">
    <property type="term" value="C:cytoplasm"/>
    <property type="evidence" value="ECO:0007669"/>
    <property type="project" value="UniProtKB-SubCell"/>
</dbReference>
<dbReference type="GO" id="GO:0016042">
    <property type="term" value="P:lipid catabolic process"/>
    <property type="evidence" value="ECO:0007669"/>
    <property type="project" value="UniProtKB-KW"/>
</dbReference>
<evidence type="ECO:0000256" key="6">
    <source>
        <dbReference type="ARBA" id="ARBA00022801"/>
    </source>
</evidence>
<dbReference type="InterPro" id="IPR041847">
    <property type="entry name" value="C2_cPLA2"/>
</dbReference>
<evidence type="ECO:0000256" key="5">
    <source>
        <dbReference type="ARBA" id="ARBA00022723"/>
    </source>
</evidence>
<protein>
    <recommendedName>
        <fullName evidence="3">phospholipase A2</fullName>
        <ecNumber evidence="3">3.1.1.4</ecNumber>
    </recommendedName>
</protein>
<keyword evidence="6" id="KW-0378">Hydrolase</keyword>
<evidence type="ECO:0000256" key="8">
    <source>
        <dbReference type="ARBA" id="ARBA00022963"/>
    </source>
</evidence>
<dbReference type="PANTHER" id="PTHR45911">
    <property type="entry name" value="C2 DOMAIN-CONTAINING PROTEIN"/>
    <property type="match status" value="1"/>
</dbReference>
<evidence type="ECO:0000313" key="12">
    <source>
        <dbReference type="Proteomes" id="UP000694403"/>
    </source>
</evidence>
<dbReference type="FunFam" id="2.60.40.150:FF:000030">
    <property type="entry name" value="Phospholipase A2"/>
    <property type="match status" value="1"/>
</dbReference>